<dbReference type="Gene3D" id="3.30.70.100">
    <property type="match status" value="1"/>
</dbReference>
<comment type="similarity">
    <text evidence="1">Belongs to the tpcK family.</text>
</comment>
<accession>A0A9P8VS31</accession>
<dbReference type="GO" id="GO:0016491">
    <property type="term" value="F:oxidoreductase activity"/>
    <property type="evidence" value="ECO:0007669"/>
    <property type="project" value="InterPro"/>
</dbReference>
<organism evidence="3 4">
    <name type="scientific">Thelonectria olida</name>
    <dbReference type="NCBI Taxonomy" id="1576542"/>
    <lineage>
        <taxon>Eukaryota</taxon>
        <taxon>Fungi</taxon>
        <taxon>Dikarya</taxon>
        <taxon>Ascomycota</taxon>
        <taxon>Pezizomycotina</taxon>
        <taxon>Sordariomycetes</taxon>
        <taxon>Hypocreomycetidae</taxon>
        <taxon>Hypocreales</taxon>
        <taxon>Nectriaceae</taxon>
        <taxon>Thelonectria</taxon>
    </lineage>
</organism>
<dbReference type="Pfam" id="PF07110">
    <property type="entry name" value="EthD"/>
    <property type="match status" value="1"/>
</dbReference>
<dbReference type="SUPFAM" id="SSF54909">
    <property type="entry name" value="Dimeric alpha+beta barrel"/>
    <property type="match status" value="1"/>
</dbReference>
<reference evidence="3 4" key="1">
    <citation type="journal article" date="2021" name="Nat. Commun.">
        <title>Genetic determinants of endophytism in the Arabidopsis root mycobiome.</title>
        <authorList>
            <person name="Mesny F."/>
            <person name="Miyauchi S."/>
            <person name="Thiergart T."/>
            <person name="Pickel B."/>
            <person name="Atanasova L."/>
            <person name="Karlsson M."/>
            <person name="Huettel B."/>
            <person name="Barry K.W."/>
            <person name="Haridas S."/>
            <person name="Chen C."/>
            <person name="Bauer D."/>
            <person name="Andreopoulos W."/>
            <person name="Pangilinan J."/>
            <person name="LaButti K."/>
            <person name="Riley R."/>
            <person name="Lipzen A."/>
            <person name="Clum A."/>
            <person name="Drula E."/>
            <person name="Henrissat B."/>
            <person name="Kohler A."/>
            <person name="Grigoriev I.V."/>
            <person name="Martin F.M."/>
            <person name="Hacquard S."/>
        </authorList>
    </citation>
    <scope>NUCLEOTIDE SEQUENCE [LARGE SCALE GENOMIC DNA]</scope>
    <source>
        <strain evidence="3 4">MPI-CAGE-CH-0241</strain>
    </source>
</reference>
<dbReference type="AlphaFoldDB" id="A0A9P8VS31"/>
<sequence length="219" mass="25120">MSLLTEHLTIHPYKQFYTVSSTLSDYHKQKFQILIPLKVMLRSTTISPSISSNTRIVFTTNVCSQSRSNEASELTTCLACVKVSVYFKKRKDVSYEDFFKHWAQVQPDLTVASKNFGLFKVQRYTQHHQLPEMREGIERIGMKTMDYDGCSTLWFKTWEDFEGFFTSPGYEGKLKDDCKHFLDAEGGVNVFAGRDVIVFGKGIPVTEDQDGLTEYNTAE</sequence>
<evidence type="ECO:0000259" key="2">
    <source>
        <dbReference type="Pfam" id="PF07110"/>
    </source>
</evidence>
<feature type="domain" description="EthD" evidence="2">
    <location>
        <begin position="91"/>
        <end position="184"/>
    </location>
</feature>
<evidence type="ECO:0000313" key="3">
    <source>
        <dbReference type="EMBL" id="KAH6874883.1"/>
    </source>
</evidence>
<dbReference type="Proteomes" id="UP000777438">
    <property type="component" value="Unassembled WGS sequence"/>
</dbReference>
<dbReference type="InterPro" id="IPR009799">
    <property type="entry name" value="EthD_dom"/>
</dbReference>
<name>A0A9P8VS31_9HYPO</name>
<keyword evidence="4" id="KW-1185">Reference proteome</keyword>
<proteinExistence type="inferred from homology"/>
<comment type="caution">
    <text evidence="3">The sequence shown here is derived from an EMBL/GenBank/DDBJ whole genome shotgun (WGS) entry which is preliminary data.</text>
</comment>
<evidence type="ECO:0000256" key="1">
    <source>
        <dbReference type="ARBA" id="ARBA00005986"/>
    </source>
</evidence>
<dbReference type="InterPro" id="IPR011008">
    <property type="entry name" value="Dimeric_a/b-barrel"/>
</dbReference>
<gene>
    <name evidence="3" type="ORF">B0T10DRAFT_465370</name>
</gene>
<evidence type="ECO:0000313" key="4">
    <source>
        <dbReference type="Proteomes" id="UP000777438"/>
    </source>
</evidence>
<protein>
    <recommendedName>
        <fullName evidence="2">EthD domain-containing protein</fullName>
    </recommendedName>
</protein>
<dbReference type="EMBL" id="JAGPYM010000036">
    <property type="protein sequence ID" value="KAH6874883.1"/>
    <property type="molecule type" value="Genomic_DNA"/>
</dbReference>
<dbReference type="OrthoDB" id="3454835at2759"/>